<keyword evidence="3" id="KW-1185">Reference proteome</keyword>
<dbReference type="EMBL" id="JALJOR010000006">
    <property type="protein sequence ID" value="KAK9815518.1"/>
    <property type="molecule type" value="Genomic_DNA"/>
</dbReference>
<sequence length="287" mass="31771">MSPVNLVPRLAALARTSTRFHLTDSCSGLVRRTSNSTSPLTRTAAAPPSGQGLHGVFAPRTWHRPLVPSRFLPTRTLVVKWERSYLSVDRAVLVKGDWRKHVLPAVTWAGSQPACTQQELQWLEDNDDQGEFLEMCTAVGKSPMFPNVATIELSCPYLLLDERYIQALVPNKHHIRVLDLTARAFVQTLRSSDGGHWQGFMELTTIRFKVIDGGTFRNTADTFLAGVPASLTHLSMESISVVKPCLDGRVLADATFSSGVHVTGFDIVNARSKLELGAWQLYSQYLV</sequence>
<comment type="caution">
    <text evidence="2">The sequence shown here is derived from an EMBL/GenBank/DDBJ whole genome shotgun (WGS) entry which is preliminary data.</text>
</comment>
<proteinExistence type="predicted"/>
<feature type="compositionally biased region" description="Polar residues" evidence="1">
    <location>
        <begin position="32"/>
        <end position="41"/>
    </location>
</feature>
<dbReference type="Proteomes" id="UP001489004">
    <property type="component" value="Unassembled WGS sequence"/>
</dbReference>
<evidence type="ECO:0000313" key="3">
    <source>
        <dbReference type="Proteomes" id="UP001489004"/>
    </source>
</evidence>
<name>A0AAW1Q3W4_9CHLO</name>
<reference evidence="2 3" key="1">
    <citation type="journal article" date="2024" name="Nat. Commun.">
        <title>Phylogenomics reveals the evolutionary origins of lichenization in chlorophyte algae.</title>
        <authorList>
            <person name="Puginier C."/>
            <person name="Libourel C."/>
            <person name="Otte J."/>
            <person name="Skaloud P."/>
            <person name="Haon M."/>
            <person name="Grisel S."/>
            <person name="Petersen M."/>
            <person name="Berrin J.G."/>
            <person name="Delaux P.M."/>
            <person name="Dal Grande F."/>
            <person name="Keller J."/>
        </authorList>
    </citation>
    <scope>NUCLEOTIDE SEQUENCE [LARGE SCALE GENOMIC DNA]</scope>
    <source>
        <strain evidence="2 3">SAG 2043</strain>
    </source>
</reference>
<accession>A0AAW1Q3W4</accession>
<gene>
    <name evidence="2" type="ORF">WJX72_004972</name>
</gene>
<evidence type="ECO:0000256" key="1">
    <source>
        <dbReference type="SAM" id="MobiDB-lite"/>
    </source>
</evidence>
<feature type="region of interest" description="Disordered" evidence="1">
    <location>
        <begin position="32"/>
        <end position="51"/>
    </location>
</feature>
<organism evidence="2 3">
    <name type="scientific">[Myrmecia] bisecta</name>
    <dbReference type="NCBI Taxonomy" id="41462"/>
    <lineage>
        <taxon>Eukaryota</taxon>
        <taxon>Viridiplantae</taxon>
        <taxon>Chlorophyta</taxon>
        <taxon>core chlorophytes</taxon>
        <taxon>Trebouxiophyceae</taxon>
        <taxon>Trebouxiales</taxon>
        <taxon>Trebouxiaceae</taxon>
        <taxon>Myrmecia</taxon>
    </lineage>
</organism>
<evidence type="ECO:0000313" key="2">
    <source>
        <dbReference type="EMBL" id="KAK9815518.1"/>
    </source>
</evidence>
<protein>
    <submittedName>
        <fullName evidence="2">Uncharacterized protein</fullName>
    </submittedName>
</protein>
<dbReference type="AlphaFoldDB" id="A0AAW1Q3W4"/>